<keyword evidence="4" id="KW-1185">Reference proteome</keyword>
<dbReference type="Gene3D" id="1.25.40.10">
    <property type="entry name" value="Tetratricopeptide repeat domain"/>
    <property type="match status" value="1"/>
</dbReference>
<reference evidence="4" key="1">
    <citation type="journal article" date="2013" name="Science">
        <title>The Amborella genome and the evolution of flowering plants.</title>
        <authorList>
            <consortium name="Amborella Genome Project"/>
        </authorList>
    </citation>
    <scope>NUCLEOTIDE SEQUENCE [LARGE SCALE GENOMIC DNA]</scope>
</reference>
<dbReference type="eggNOG" id="KOG4197">
    <property type="taxonomic scope" value="Eukaryota"/>
</dbReference>
<name>W1PLM9_AMBTC</name>
<evidence type="ECO:0008006" key="5">
    <source>
        <dbReference type="Google" id="ProtNLM"/>
    </source>
</evidence>
<dbReference type="InterPro" id="IPR002885">
    <property type="entry name" value="PPR_rpt"/>
</dbReference>
<proteinExistence type="predicted"/>
<dbReference type="Proteomes" id="UP000017836">
    <property type="component" value="Unassembled WGS sequence"/>
</dbReference>
<dbReference type="InterPro" id="IPR011990">
    <property type="entry name" value="TPR-like_helical_dom_sf"/>
</dbReference>
<dbReference type="Gramene" id="ERN08948">
    <property type="protein sequence ID" value="ERN08948"/>
    <property type="gene ID" value="AMTR_s00015p00258920"/>
</dbReference>
<organism evidence="3 4">
    <name type="scientific">Amborella trichopoda</name>
    <dbReference type="NCBI Taxonomy" id="13333"/>
    <lineage>
        <taxon>Eukaryota</taxon>
        <taxon>Viridiplantae</taxon>
        <taxon>Streptophyta</taxon>
        <taxon>Embryophyta</taxon>
        <taxon>Tracheophyta</taxon>
        <taxon>Spermatophyta</taxon>
        <taxon>Magnoliopsida</taxon>
        <taxon>Amborellales</taxon>
        <taxon>Amborellaceae</taxon>
        <taxon>Amborella</taxon>
    </lineage>
</organism>
<dbReference type="PROSITE" id="PS51375">
    <property type="entry name" value="PPR"/>
    <property type="match status" value="1"/>
</dbReference>
<feature type="repeat" description="PPR" evidence="2">
    <location>
        <begin position="25"/>
        <end position="59"/>
    </location>
</feature>
<dbReference type="HOGENOM" id="CLU_2336409_0_0_1"/>
<keyword evidence="1" id="KW-0677">Repeat</keyword>
<gene>
    <name evidence="3" type="ORF">AMTR_s00015p00258920</name>
</gene>
<dbReference type="AlphaFoldDB" id="W1PLM9"/>
<evidence type="ECO:0000256" key="2">
    <source>
        <dbReference type="PROSITE-ProRule" id="PRU00708"/>
    </source>
</evidence>
<protein>
    <recommendedName>
        <fullName evidence="5">Pentatricopeptide repeat-containing protein</fullName>
    </recommendedName>
</protein>
<evidence type="ECO:0000256" key="1">
    <source>
        <dbReference type="ARBA" id="ARBA00022737"/>
    </source>
</evidence>
<evidence type="ECO:0000313" key="3">
    <source>
        <dbReference type="EMBL" id="ERN08948.1"/>
    </source>
</evidence>
<dbReference type="Pfam" id="PF13041">
    <property type="entry name" value="PPR_2"/>
    <property type="match status" value="1"/>
</dbReference>
<sequence length="98" mass="11144">MCEKGELQEVGRLWDNKLEKGCAPNVFTYNILIKGFSITGRGSEGFRVLGEMLEKRLSVTRKGGNVYLEEFWSVLLRCLAYNRDALTLLCPYEAAILH</sequence>
<dbReference type="EMBL" id="KI393208">
    <property type="protein sequence ID" value="ERN08948.1"/>
    <property type="molecule type" value="Genomic_DNA"/>
</dbReference>
<accession>W1PLM9</accession>
<dbReference type="NCBIfam" id="TIGR00756">
    <property type="entry name" value="PPR"/>
    <property type="match status" value="1"/>
</dbReference>
<evidence type="ECO:0000313" key="4">
    <source>
        <dbReference type="Proteomes" id="UP000017836"/>
    </source>
</evidence>